<keyword evidence="1" id="KW-1048">Host nucleus</keyword>
<feature type="coiled-coil region" evidence="13">
    <location>
        <begin position="855"/>
        <end position="882"/>
    </location>
</feature>
<evidence type="ECO:0000256" key="11">
    <source>
        <dbReference type="ARBA" id="ARBA00022876"/>
    </source>
</evidence>
<dbReference type="InterPro" id="IPR038765">
    <property type="entry name" value="Papain-like_cys_pep_sf"/>
</dbReference>
<keyword evidence="9" id="KW-0788">Thiol protease</keyword>
<accession>I3VQ34</accession>
<dbReference type="SUPFAM" id="SSF54001">
    <property type="entry name" value="Cysteine proteinases"/>
    <property type="match status" value="1"/>
</dbReference>
<evidence type="ECO:0000256" key="6">
    <source>
        <dbReference type="ARBA" id="ARBA00022737"/>
    </source>
</evidence>
<evidence type="ECO:0000256" key="3">
    <source>
        <dbReference type="ARBA" id="ARBA00022581"/>
    </source>
</evidence>
<evidence type="ECO:0000256" key="14">
    <source>
        <dbReference type="SAM" id="MobiDB-lite"/>
    </source>
</evidence>
<reference evidence="16 17" key="1">
    <citation type="journal article" date="2012" name="J. Virol.">
        <title>A Novel Bat Herpesvirus Encodes Homologues of Major Histocompatibility Complex Classes I and II, C-Type Lectin, and a Unique Family of Immune-Related Genes.</title>
        <authorList>
            <person name="Zhang H."/>
            <person name="Todd S."/>
            <person name="Tachedjian M."/>
            <person name="Barr J.A."/>
            <person name="Luo M."/>
            <person name="Yu M."/>
            <person name="Marsh G.A."/>
            <person name="Crameri G."/>
            <person name="Wang L.F."/>
        </authorList>
    </citation>
    <scope>NUCLEOTIDE SEQUENCE [LARGE SCALE GENOMIC DNA]</scope>
    <source>
        <strain evidence="16">B7D8</strain>
    </source>
</reference>
<dbReference type="InterPro" id="IPR006928">
    <property type="entry name" value="Herpes_teg_USP"/>
</dbReference>
<evidence type="ECO:0000256" key="4">
    <source>
        <dbReference type="ARBA" id="ARBA00022662"/>
    </source>
</evidence>
<feature type="coiled-coil region" evidence="13">
    <location>
        <begin position="1044"/>
        <end position="1071"/>
    </location>
</feature>
<name>I3VQ34_9BETA</name>
<dbReference type="GO" id="GO:0008234">
    <property type="term" value="F:cysteine-type peptidase activity"/>
    <property type="evidence" value="ECO:0007669"/>
    <property type="project" value="UniProtKB-KW"/>
</dbReference>
<evidence type="ECO:0000313" key="17">
    <source>
        <dbReference type="Proteomes" id="UP000103899"/>
    </source>
</evidence>
<organism evidence="16 17">
    <name type="scientific">miniopterid betaherpesvirus 1</name>
    <dbReference type="NCBI Taxonomy" id="3070189"/>
    <lineage>
        <taxon>Viruses</taxon>
        <taxon>Duplodnaviria</taxon>
        <taxon>Heunggongvirae</taxon>
        <taxon>Peploviricota</taxon>
        <taxon>Herviviricetes</taxon>
        <taxon>Herpesvirales</taxon>
        <taxon>Orthoherpesviridae</taxon>
        <taxon>Betaherpesvirinae</taxon>
        <taxon>Quwivirus</taxon>
        <taxon>Quwivirus miniopteridbeta1</taxon>
    </lineage>
</organism>
<feature type="region of interest" description="Disordered" evidence="14">
    <location>
        <begin position="261"/>
        <end position="281"/>
    </location>
</feature>
<keyword evidence="7" id="KW-0833">Ubl conjugation pathway</keyword>
<protein>
    <submittedName>
        <fullName evidence="16">B48</fullName>
    </submittedName>
</protein>
<dbReference type="Gene3D" id="3.90.70.120">
    <property type="match status" value="1"/>
</dbReference>
<keyword evidence="3" id="KW-0945">Host-virus interaction</keyword>
<keyword evidence="10" id="KW-0946">Virion</keyword>
<dbReference type="GO" id="GO:0006508">
    <property type="term" value="P:proteolysis"/>
    <property type="evidence" value="ECO:0007669"/>
    <property type="project" value="UniProtKB-KW"/>
</dbReference>
<keyword evidence="8" id="KW-0378">Hydrolase</keyword>
<evidence type="ECO:0000259" key="15">
    <source>
        <dbReference type="PROSITE" id="PS51521"/>
    </source>
</evidence>
<keyword evidence="11" id="KW-1127">Modulation of host ubiquitin pathway by viral deubiquitinase</keyword>
<dbReference type="EMBL" id="JQ805139">
    <property type="protein sequence ID" value="AFK83878.1"/>
    <property type="molecule type" value="Genomic_DNA"/>
</dbReference>
<dbReference type="GO" id="GO:0044423">
    <property type="term" value="C:virion component"/>
    <property type="evidence" value="ECO:0007669"/>
    <property type="project" value="UniProtKB-KW"/>
</dbReference>
<dbReference type="GeneID" id="80534768"/>
<keyword evidence="12" id="KW-1035">Host cytoplasm</keyword>
<keyword evidence="2" id="KW-0920">Virion tegument</keyword>
<sequence>MKIHRASSNQSNKKYGRRAGSQCMSNCFMFLHTMFLRNPKKYTTEFLDDVLNNGITLDSEVELSLLTQQPTRPLHPYRLSTEVPRIIKSPIGTTAHVLSKAFSGTMETIDLDGYKCFGIFDFLVYASRKQKPCYIIITVGSLTRAMIFTKGPTIIFDPHASTLADEAAVYECEAMDDVLSIMTGFGATGDSFYYDASVVYLIDVNSLPDTTENGIYHALMALYKDPDMAFPILKDRHPPATLADAPQTEDEPIEVDEAKRFAGKKRSAADEKPSQKPKVIKRSHTSCLTQAALLPALSNFEAVINTFDKESRKYRSNAEARAGWTIRSVSGKPFDEDFLTERICHLIAHNIDALSSMRLGLIDDTDTQTPLQPTTANAKQRRMFMIRHVQAFLGVSPQIDAFINTLQKYDLNLILLYNNYATSLQQPSYLDKLLFSKMVSVFERWADEHAEPIKQWIKTLIDTVDKAPVKLTVATIKDFCDKNHLPISQPFVCLRQSDRDFISDIIKLKVRDLASKYLETQRTYKEVLRIISDTTVDDAPTRDAASKPSLADNGGKHKNGRAPRRIGDAGPGTVDIPDITDLDDDSTRVLRDVTSAKMKDMYEELRAEFSEMIRDSHNKIVNGYMPSADFDTFTKRVHSAIDKGTVFRHADLCATDTIKDLQRLHDNALFISQGRITFSEKNIDASILNLKTEYSKAVAEQETAKTQIAEILSGMELLLNDEKSINEASLDMMTAQIAQLQSMNLSVVKDADKRLATIVRKLGDLTAQKQRTVQFVDKMSYDAVTGASALKNYGMLKSMLRDDVHLAQRYANNIVQILNELVSRLESYEAPKDEWLHALDLILDQLPEGTDLAILRSAKDLLAKLTRRIRALQASKKEDHRRLLIEAVRFFLDNDRALHDLIRLGCGPRLPAIYENLKSRLEQDVLAESERAWKETALKTDIRDEEALTRLLQTAPSERIALDVIPELRAKLHKVTQADEIKRKEDADKKKNELKKRLVSDLNRIPAALKSNTPSAINTIDFAAVEGMASALAEDASALVEKFNVDLMGALKDLETKIKTTENDLLSAVIQDTDPTSVSNTPLRCETVEALHRSAHTLSRYQSLLTYEASEGLSRTMTELEFIQSIVTRWRDKDSLFRDTPYGAAYEDFKRILAAIDAGLQRARDDATEQANAIDAEIASRGGHVTDKHTLSPSPILSNEERAQMEAIKPPFFKDRLHNQLVAAESSLKDDTAILTSKIKSQVELHNKKIDSKQTRWKDLINRHKTRSAEGINIDYKKLSDDPVGTISAMIAAAVDTLPYITAHRTLQWAALFTTEALNETQGPGTSQEDETAFRTNLASLSTKIEHESQEIDEKIKFNAACENAALELDNADTDSPKAVQLADTIEIGLSHLQPKRISGGEERYRFLLQRAQAVKHLMQQLEEYEKLCMAYFELLYNIKNWQYGLDFATQLEKIAELKTGFTTFAKTALPTSETETFPSPVRNTVQNEHPSRFLRGLAALDTLVLHYQTHLMNLVSEQFTVAGSVADVATVEPPHRSTITTIQDNTTRLRASEKTDTFYEVIDVFGDQTIISRSLVPIDVQLGYGNAIFKKFLLHPPNRQDHPLPQTTVTSRYKTTMVTATIASSIQSFWNQISTVNLGPILNEEIGYLRTLNREAYILINLKLFAYILSTVWSADERDDESTHLSITLTDLCTLVSCVHPEFAYGIIQNPVSTSFASLLTALDKESLFSVLTVSTNPPKTITTPSYCIDPTQWKKATVDRTMWNSELVRQLCSRGPCKTAGPKLLLYSLATVTLPINVLQCLWIQYRPRYADHMTSIFDFVATLYEELYDRNDIDRRPPTALDVKSVSPGHRILQTVITRQKQRNDRDGQTMTAALASTNAVLDYILGSYVFDVPITVCIHAADIMNGARRILIRCMENTYTDIDYVNVLRSRELDVSHILTNTWTDNLLEQSWHRAQLHRLHDTMFSRAHQDETVPLITYTPTDNTVTAVLQPPDSATTTTQKVLRFSFQNTFSPPTFKTDPTPDTSIFSRFPTDVDFLNDPPPNMYPQAPDSPAGDHDLHQTHMTPEITVIPSPHPQTPHPGASISLKSFDEPLFDQKHIVDITPKDEITTISPSAATPDFSYNPLEFVAEGVRAAINILRELRKHITNLEDEVHETLRRFRVMYLN</sequence>
<feature type="domain" description="Peptidase C76" evidence="15">
    <location>
        <begin position="3"/>
        <end position="225"/>
    </location>
</feature>
<dbReference type="Proteomes" id="UP000103899">
    <property type="component" value="Segment"/>
</dbReference>
<evidence type="ECO:0000256" key="2">
    <source>
        <dbReference type="ARBA" id="ARBA00022580"/>
    </source>
</evidence>
<evidence type="ECO:0000256" key="8">
    <source>
        <dbReference type="ARBA" id="ARBA00022801"/>
    </source>
</evidence>
<keyword evidence="17" id="KW-1185">Reference proteome</keyword>
<evidence type="ECO:0000313" key="16">
    <source>
        <dbReference type="EMBL" id="AFK83878.1"/>
    </source>
</evidence>
<evidence type="ECO:0000256" key="1">
    <source>
        <dbReference type="ARBA" id="ARBA00022562"/>
    </source>
</evidence>
<dbReference type="PROSITE" id="PS51521">
    <property type="entry name" value="HTUSP"/>
    <property type="match status" value="1"/>
</dbReference>
<keyword evidence="4" id="KW-1130">Modulation of host ubiquitin pathway by virus</keyword>
<keyword evidence="5" id="KW-0645">Protease</keyword>
<keyword evidence="13" id="KW-0175">Coiled coil</keyword>
<evidence type="ECO:0000256" key="5">
    <source>
        <dbReference type="ARBA" id="ARBA00022670"/>
    </source>
</evidence>
<keyword evidence="6" id="KW-0677">Repeat</keyword>
<evidence type="ECO:0000256" key="7">
    <source>
        <dbReference type="ARBA" id="ARBA00022786"/>
    </source>
</evidence>
<dbReference type="RefSeq" id="YP_010797065.1">
    <property type="nucleotide sequence ID" value="NC_076129.1"/>
</dbReference>
<feature type="coiled-coil region" evidence="13">
    <location>
        <begin position="977"/>
        <end position="1004"/>
    </location>
</feature>
<evidence type="ECO:0000256" key="9">
    <source>
        <dbReference type="ARBA" id="ARBA00022807"/>
    </source>
</evidence>
<dbReference type="KEGG" id="vg:80534768"/>
<evidence type="ECO:0000256" key="13">
    <source>
        <dbReference type="SAM" id="Coils"/>
    </source>
</evidence>
<evidence type="ECO:0000256" key="10">
    <source>
        <dbReference type="ARBA" id="ARBA00022844"/>
    </source>
</evidence>
<feature type="region of interest" description="Disordered" evidence="14">
    <location>
        <begin position="538"/>
        <end position="580"/>
    </location>
</feature>
<dbReference type="Pfam" id="PF04843">
    <property type="entry name" value="Herpes_teg_N"/>
    <property type="match status" value="1"/>
</dbReference>
<feature type="coiled-coil region" evidence="13">
    <location>
        <begin position="2137"/>
        <end position="2164"/>
    </location>
</feature>
<dbReference type="GO" id="GO:0039648">
    <property type="term" value="P:symbiont-mediated perturbation of host ubiquitin-like protein modification"/>
    <property type="evidence" value="ECO:0007669"/>
    <property type="project" value="UniProtKB-KW"/>
</dbReference>
<proteinExistence type="predicted"/>
<evidence type="ECO:0000256" key="12">
    <source>
        <dbReference type="ARBA" id="ARBA00023200"/>
    </source>
</evidence>